<evidence type="ECO:0000313" key="2">
    <source>
        <dbReference type="Proteomes" id="UP000003704"/>
    </source>
</evidence>
<keyword evidence="2" id="KW-1185">Reference proteome</keyword>
<reference evidence="1 2" key="1">
    <citation type="journal article" date="2012" name="J. Bacteriol.">
        <title>Genome Sequence of n-Alkane-Degrading Hydrocarboniphaga effusa Strain AP103T (ATCC BAA-332T).</title>
        <authorList>
            <person name="Chang H.K."/>
            <person name="Zylstra G.J."/>
            <person name="Chae J.C."/>
        </authorList>
    </citation>
    <scope>NUCLEOTIDE SEQUENCE [LARGE SCALE GENOMIC DNA]</scope>
    <source>
        <strain evidence="1 2">AP103</strain>
    </source>
</reference>
<comment type="caution">
    <text evidence="1">The sequence shown here is derived from an EMBL/GenBank/DDBJ whole genome shotgun (WGS) entry which is preliminary data.</text>
</comment>
<gene>
    <name evidence="1" type="ORF">WQQ_04310</name>
</gene>
<sequence>MASRAGIALGAAMEAELEVVMTQILPKFASALADGPPDRSRRAS</sequence>
<protein>
    <submittedName>
        <fullName evidence="1">Uncharacterized protein</fullName>
    </submittedName>
</protein>
<name>I7ZEH2_9GAMM</name>
<proteinExistence type="predicted"/>
<dbReference type="AlphaFoldDB" id="I7ZEH2"/>
<dbReference type="EMBL" id="AKGD01000001">
    <property type="protein sequence ID" value="EIT70294.1"/>
    <property type="molecule type" value="Genomic_DNA"/>
</dbReference>
<organism evidence="1 2">
    <name type="scientific">Hydrocarboniphaga effusa AP103</name>
    <dbReference type="NCBI Taxonomy" id="1172194"/>
    <lineage>
        <taxon>Bacteria</taxon>
        <taxon>Pseudomonadati</taxon>
        <taxon>Pseudomonadota</taxon>
        <taxon>Gammaproteobacteria</taxon>
        <taxon>Nevskiales</taxon>
        <taxon>Nevskiaceae</taxon>
        <taxon>Hydrocarboniphaga</taxon>
    </lineage>
</organism>
<accession>I7ZEH2</accession>
<evidence type="ECO:0000313" key="1">
    <source>
        <dbReference type="EMBL" id="EIT70294.1"/>
    </source>
</evidence>
<dbReference type="Proteomes" id="UP000003704">
    <property type="component" value="Unassembled WGS sequence"/>
</dbReference>
<dbReference type="STRING" id="1172194.WQQ_04310"/>